<gene>
    <name evidence="1" type="ORF">NUZ5A_50154</name>
</gene>
<dbReference type="AlphaFoldDB" id="A0A812EZR0"/>
<dbReference type="EMBL" id="CAJNAQ010000005">
    <property type="protein sequence ID" value="CAE6493378.1"/>
    <property type="molecule type" value="Genomic_DNA"/>
</dbReference>
<evidence type="ECO:0000313" key="1">
    <source>
        <dbReference type="EMBL" id="CAE6493378.1"/>
    </source>
</evidence>
<evidence type="ECO:0000313" key="2">
    <source>
        <dbReference type="Proteomes" id="UP000655759"/>
    </source>
</evidence>
<name>A0A812EZR0_9ARCH</name>
<proteinExistence type="predicted"/>
<accession>A0A812EZR0</accession>
<comment type="caution">
    <text evidence="1">The sequence shown here is derived from an EMBL/GenBank/DDBJ whole genome shotgun (WGS) entry which is preliminary data.</text>
</comment>
<sequence>MRLPASLIAELKKESNYEKVNFNSLVLKILSNHVLWGRYERKVGLLPMTKPFVNAAIHRLEDKEIITLAKVIEKETFSNILHFMKRDYTVNDFIEILHAWLNVAWMQHNIEQNQDSYIFTIQHELGEKWSLYVETLVKELFYDIINKKLEIKSKRGNITLIFPTE</sequence>
<dbReference type="Proteomes" id="UP000655759">
    <property type="component" value="Unassembled WGS sequence"/>
</dbReference>
<organism evidence="1 2">
    <name type="scientific">Candidatus Nitrosotenuis uzonensis</name>
    <dbReference type="NCBI Taxonomy" id="1407055"/>
    <lineage>
        <taxon>Archaea</taxon>
        <taxon>Nitrososphaerota</taxon>
        <taxon>Candidatus Nitrosotenuis</taxon>
    </lineage>
</organism>
<protein>
    <submittedName>
        <fullName evidence="1">Uncharacterized protein</fullName>
    </submittedName>
</protein>
<reference evidence="1" key="1">
    <citation type="submission" date="2021-02" db="EMBL/GenBank/DDBJ databases">
        <authorList>
            <person name="Han P."/>
        </authorList>
    </citation>
    <scope>NUCLEOTIDE SEQUENCE</scope>
    <source>
        <strain evidence="1">Candidatus Nitrosotenuis uzonensis 5A</strain>
    </source>
</reference>